<dbReference type="SUPFAM" id="SSF52058">
    <property type="entry name" value="L domain-like"/>
    <property type="match status" value="1"/>
</dbReference>
<dbReference type="Pfam" id="PF00226">
    <property type="entry name" value="DnaJ"/>
    <property type="match status" value="1"/>
</dbReference>
<feature type="domain" description="J" evidence="2">
    <location>
        <begin position="72"/>
        <end position="135"/>
    </location>
</feature>
<organism evidence="3 4">
    <name type="scientific">Triparma laevis f. inornata</name>
    <dbReference type="NCBI Taxonomy" id="1714386"/>
    <lineage>
        <taxon>Eukaryota</taxon>
        <taxon>Sar</taxon>
        <taxon>Stramenopiles</taxon>
        <taxon>Ochrophyta</taxon>
        <taxon>Bolidophyceae</taxon>
        <taxon>Parmales</taxon>
        <taxon>Triparmaceae</taxon>
        <taxon>Triparma</taxon>
    </lineage>
</organism>
<reference evidence="4" key="1">
    <citation type="journal article" date="2023" name="Commun. Biol.">
        <title>Genome analysis of Parmales, the sister group of diatoms, reveals the evolutionary specialization of diatoms from phago-mixotrophs to photoautotrophs.</title>
        <authorList>
            <person name="Ban H."/>
            <person name="Sato S."/>
            <person name="Yoshikawa S."/>
            <person name="Yamada K."/>
            <person name="Nakamura Y."/>
            <person name="Ichinomiya M."/>
            <person name="Sato N."/>
            <person name="Blanc-Mathieu R."/>
            <person name="Endo H."/>
            <person name="Kuwata A."/>
            <person name="Ogata H."/>
        </authorList>
    </citation>
    <scope>NUCLEOTIDE SEQUENCE [LARGE SCALE GENOMIC DNA]</scope>
</reference>
<feature type="compositionally biased region" description="Polar residues" evidence="1">
    <location>
        <begin position="20"/>
        <end position="39"/>
    </location>
</feature>
<evidence type="ECO:0000313" key="3">
    <source>
        <dbReference type="EMBL" id="GMH73663.1"/>
    </source>
</evidence>
<dbReference type="Proteomes" id="UP001162640">
    <property type="component" value="Unassembled WGS sequence"/>
</dbReference>
<dbReference type="SUPFAM" id="SSF46565">
    <property type="entry name" value="Chaperone J-domain"/>
    <property type="match status" value="1"/>
</dbReference>
<comment type="caution">
    <text evidence="3">The sequence shown here is derived from an EMBL/GenBank/DDBJ whole genome shotgun (WGS) entry which is preliminary data.</text>
</comment>
<gene>
    <name evidence="3" type="ORF">TL16_g06253</name>
</gene>
<dbReference type="Gene3D" id="1.10.287.110">
    <property type="entry name" value="DnaJ domain"/>
    <property type="match status" value="1"/>
</dbReference>
<feature type="region of interest" description="Disordered" evidence="1">
    <location>
        <begin position="133"/>
        <end position="180"/>
    </location>
</feature>
<dbReference type="PROSITE" id="PS50076">
    <property type="entry name" value="DNAJ_2"/>
    <property type="match status" value="1"/>
</dbReference>
<dbReference type="InterPro" id="IPR001623">
    <property type="entry name" value="DnaJ_domain"/>
</dbReference>
<dbReference type="InterPro" id="IPR032675">
    <property type="entry name" value="LRR_dom_sf"/>
</dbReference>
<evidence type="ECO:0000256" key="1">
    <source>
        <dbReference type="SAM" id="MobiDB-lite"/>
    </source>
</evidence>
<dbReference type="InterPro" id="IPR036869">
    <property type="entry name" value="J_dom_sf"/>
</dbReference>
<dbReference type="SMART" id="SM00271">
    <property type="entry name" value="DnaJ"/>
    <property type="match status" value="1"/>
</dbReference>
<name>A0A9W7EEN1_9STRA</name>
<protein>
    <recommendedName>
        <fullName evidence="2">J domain-containing protein</fullName>
    </recommendedName>
</protein>
<sequence length="326" mass="35777">MSLANAFKQLGLPNNAKPRASSSTTKQALKVLLTNTRVTPPNAANAENQNPNEEEERANKCIEEELKRLREDPYLALDLPCNATPSDIKKSYRKLSLSYHPDKTSAAISPIFQVLNQAYNTLTDPELKRIYDSARPAAPTDNFIPKARRRRSRPTFNSSNSSKPAPPTSAHHTGADQPSFIDDGRNSKITLVTFSPSLTQIGSNSFINATSLTSVTLPSTLKHVKSSAFKGCVNLTTVNLSNRLETLGPYTFNGCRSIRSMNLPSTLTTIGAYCFSYCKQLRDINIPESVVEFGSNAFGFCNELGLDSKIPLSDTAQVIEALRMKE</sequence>
<dbReference type="Pfam" id="PF13306">
    <property type="entry name" value="LRR_5"/>
    <property type="match status" value="1"/>
</dbReference>
<proteinExistence type="predicted"/>
<dbReference type="PROSITE" id="PS00636">
    <property type="entry name" value="DNAJ_1"/>
    <property type="match status" value="1"/>
</dbReference>
<dbReference type="CDD" id="cd06257">
    <property type="entry name" value="DnaJ"/>
    <property type="match status" value="1"/>
</dbReference>
<evidence type="ECO:0000259" key="2">
    <source>
        <dbReference type="PROSITE" id="PS50076"/>
    </source>
</evidence>
<dbReference type="PANTHER" id="PTHR45661:SF3">
    <property type="entry name" value="IG-LIKE DOMAIN-CONTAINING PROTEIN"/>
    <property type="match status" value="1"/>
</dbReference>
<accession>A0A9W7EEN1</accession>
<dbReference type="InterPro" id="IPR018253">
    <property type="entry name" value="DnaJ_domain_CS"/>
</dbReference>
<dbReference type="PANTHER" id="PTHR45661">
    <property type="entry name" value="SURFACE ANTIGEN"/>
    <property type="match status" value="1"/>
</dbReference>
<dbReference type="PRINTS" id="PR00625">
    <property type="entry name" value="JDOMAIN"/>
</dbReference>
<dbReference type="InterPro" id="IPR053139">
    <property type="entry name" value="Surface_bspA-like"/>
</dbReference>
<feature type="region of interest" description="Disordered" evidence="1">
    <location>
        <begin position="1"/>
        <end position="57"/>
    </location>
</feature>
<dbReference type="AlphaFoldDB" id="A0A9W7EEN1"/>
<dbReference type="EMBL" id="BLQM01000187">
    <property type="protein sequence ID" value="GMH73663.1"/>
    <property type="molecule type" value="Genomic_DNA"/>
</dbReference>
<feature type="compositionally biased region" description="Low complexity" evidence="1">
    <location>
        <begin position="40"/>
        <end position="51"/>
    </location>
</feature>
<dbReference type="InterPro" id="IPR026906">
    <property type="entry name" value="LRR_5"/>
</dbReference>
<dbReference type="Gene3D" id="3.80.10.10">
    <property type="entry name" value="Ribonuclease Inhibitor"/>
    <property type="match status" value="1"/>
</dbReference>
<feature type="compositionally biased region" description="Polar residues" evidence="1">
    <location>
        <begin position="154"/>
        <end position="163"/>
    </location>
</feature>
<evidence type="ECO:0000313" key="4">
    <source>
        <dbReference type="Proteomes" id="UP001162640"/>
    </source>
</evidence>